<evidence type="ECO:0000313" key="7">
    <source>
        <dbReference type="EMBL" id="CAH0113697.1"/>
    </source>
</evidence>
<dbReference type="SUPFAM" id="SSF49854">
    <property type="entry name" value="Spermadhesin, CUB domain"/>
    <property type="match status" value="1"/>
</dbReference>
<protein>
    <recommendedName>
        <fullName evidence="9">CUB domain-containing protein</fullName>
    </recommendedName>
</protein>
<dbReference type="InterPro" id="IPR000859">
    <property type="entry name" value="CUB_dom"/>
</dbReference>
<sequence>MKAAVIICSFTFCFLTTFAGKLSKESHLSPENEIANREAPSARACGGNYNAAYGSISSPNYPNSYGYNENCQYIIQVGSYDRVVLQFAYFNTEANFDVVTVYDGPTTASPVLLRLSGGPYSNYPDVVSSGSNCLVVHTSDYSTSLNGWQANYYSTPIITEPATTPSTTSAPVKDCPPYFQGDTTIPCWNLSGRCYCFSNRYQDFTWAQANGICRGGNMTMISLETKEEDQIIYNHFRSTPELNVNYPYWTSGSYNNGWKWAATGQSFTYTNWQTGQPDGNPPAGYCTYINFGATNFNSGYWLDYTCTSMFRLICESL</sequence>
<gene>
    <name evidence="7" type="ORF">DGAL_LOCUS17597</name>
</gene>
<dbReference type="PROSITE" id="PS01180">
    <property type="entry name" value="CUB"/>
    <property type="match status" value="1"/>
</dbReference>
<dbReference type="EMBL" id="CAKKLH010000344">
    <property type="protein sequence ID" value="CAH0113697.1"/>
    <property type="molecule type" value="Genomic_DNA"/>
</dbReference>
<proteinExistence type="predicted"/>
<dbReference type="SMART" id="SM00042">
    <property type="entry name" value="CUB"/>
    <property type="match status" value="1"/>
</dbReference>
<comment type="caution">
    <text evidence="3">Lacks conserved residue(s) required for the propagation of feature annotation.</text>
</comment>
<dbReference type="OrthoDB" id="6369184at2759"/>
<dbReference type="Pfam" id="PF00059">
    <property type="entry name" value="Lectin_C"/>
    <property type="match status" value="1"/>
</dbReference>
<keyword evidence="2" id="KW-1015">Disulfide bond</keyword>
<dbReference type="InterPro" id="IPR016187">
    <property type="entry name" value="CTDL_fold"/>
</dbReference>
<dbReference type="Gene3D" id="2.60.120.290">
    <property type="entry name" value="Spermadhesin, CUB domain"/>
    <property type="match status" value="1"/>
</dbReference>
<dbReference type="PANTHER" id="PTHR24251:SF30">
    <property type="entry name" value="MEMBRANE FRIZZLED-RELATED PROTEIN"/>
    <property type="match status" value="1"/>
</dbReference>
<keyword evidence="8" id="KW-1185">Reference proteome</keyword>
<dbReference type="InterPro" id="IPR035914">
    <property type="entry name" value="Sperma_CUB_dom_sf"/>
</dbReference>
<evidence type="ECO:0000259" key="5">
    <source>
        <dbReference type="PROSITE" id="PS01180"/>
    </source>
</evidence>
<dbReference type="PANTHER" id="PTHR24251">
    <property type="entry name" value="OVOCHYMASE-RELATED"/>
    <property type="match status" value="1"/>
</dbReference>
<dbReference type="SUPFAM" id="SSF56436">
    <property type="entry name" value="C-type lectin-like"/>
    <property type="match status" value="1"/>
</dbReference>
<dbReference type="PROSITE" id="PS50041">
    <property type="entry name" value="C_TYPE_LECTIN_2"/>
    <property type="match status" value="1"/>
</dbReference>
<evidence type="ECO:0000256" key="4">
    <source>
        <dbReference type="SAM" id="SignalP"/>
    </source>
</evidence>
<reference evidence="7" key="1">
    <citation type="submission" date="2021-11" db="EMBL/GenBank/DDBJ databases">
        <authorList>
            <person name="Schell T."/>
        </authorList>
    </citation>
    <scope>NUCLEOTIDE SEQUENCE</scope>
    <source>
        <strain evidence="7">M5</strain>
    </source>
</reference>
<dbReference type="InterPro" id="IPR016186">
    <property type="entry name" value="C-type_lectin-like/link_sf"/>
</dbReference>
<comment type="caution">
    <text evidence="7">The sequence shown here is derived from an EMBL/GenBank/DDBJ whole genome shotgun (WGS) entry which is preliminary data.</text>
</comment>
<dbReference type="CDD" id="cd00037">
    <property type="entry name" value="CLECT"/>
    <property type="match status" value="1"/>
</dbReference>
<dbReference type="Pfam" id="PF00431">
    <property type="entry name" value="CUB"/>
    <property type="match status" value="1"/>
</dbReference>
<evidence type="ECO:0008006" key="9">
    <source>
        <dbReference type="Google" id="ProtNLM"/>
    </source>
</evidence>
<feature type="domain" description="CUB" evidence="5">
    <location>
        <begin position="45"/>
        <end position="155"/>
    </location>
</feature>
<keyword evidence="1" id="KW-0677">Repeat</keyword>
<dbReference type="CDD" id="cd00041">
    <property type="entry name" value="CUB"/>
    <property type="match status" value="1"/>
</dbReference>
<dbReference type="SMART" id="SM00034">
    <property type="entry name" value="CLECT"/>
    <property type="match status" value="1"/>
</dbReference>
<dbReference type="InterPro" id="IPR001304">
    <property type="entry name" value="C-type_lectin-like"/>
</dbReference>
<feature type="domain" description="C-type lectin" evidence="6">
    <location>
        <begin position="190"/>
        <end position="315"/>
    </location>
</feature>
<evidence type="ECO:0000256" key="1">
    <source>
        <dbReference type="ARBA" id="ARBA00022737"/>
    </source>
</evidence>
<evidence type="ECO:0000256" key="2">
    <source>
        <dbReference type="ARBA" id="ARBA00023157"/>
    </source>
</evidence>
<dbReference type="Gene3D" id="3.10.100.10">
    <property type="entry name" value="Mannose-Binding Protein A, subunit A"/>
    <property type="match status" value="1"/>
</dbReference>
<evidence type="ECO:0000313" key="8">
    <source>
        <dbReference type="Proteomes" id="UP000789390"/>
    </source>
</evidence>
<evidence type="ECO:0000259" key="6">
    <source>
        <dbReference type="PROSITE" id="PS50041"/>
    </source>
</evidence>
<feature type="chain" id="PRO_5035284005" description="CUB domain-containing protein" evidence="4">
    <location>
        <begin position="20"/>
        <end position="317"/>
    </location>
</feature>
<keyword evidence="4" id="KW-0732">Signal</keyword>
<name>A0A8J2S2G8_9CRUS</name>
<feature type="signal peptide" evidence="4">
    <location>
        <begin position="1"/>
        <end position="19"/>
    </location>
</feature>
<evidence type="ECO:0000256" key="3">
    <source>
        <dbReference type="PROSITE-ProRule" id="PRU00059"/>
    </source>
</evidence>
<dbReference type="AlphaFoldDB" id="A0A8J2S2G8"/>
<dbReference type="Proteomes" id="UP000789390">
    <property type="component" value="Unassembled WGS sequence"/>
</dbReference>
<organism evidence="7 8">
    <name type="scientific">Daphnia galeata</name>
    <dbReference type="NCBI Taxonomy" id="27404"/>
    <lineage>
        <taxon>Eukaryota</taxon>
        <taxon>Metazoa</taxon>
        <taxon>Ecdysozoa</taxon>
        <taxon>Arthropoda</taxon>
        <taxon>Crustacea</taxon>
        <taxon>Branchiopoda</taxon>
        <taxon>Diplostraca</taxon>
        <taxon>Cladocera</taxon>
        <taxon>Anomopoda</taxon>
        <taxon>Daphniidae</taxon>
        <taxon>Daphnia</taxon>
    </lineage>
</organism>
<accession>A0A8J2S2G8</accession>